<dbReference type="EMBL" id="BONH01000016">
    <property type="protein sequence ID" value="GIF98599.1"/>
    <property type="molecule type" value="Genomic_DNA"/>
</dbReference>
<dbReference type="RefSeq" id="WP_120315693.1">
    <property type="nucleotide sequence ID" value="NZ_BONH01000016.1"/>
</dbReference>
<dbReference type="InterPro" id="IPR027417">
    <property type="entry name" value="P-loop_NTPase"/>
</dbReference>
<dbReference type="InterPro" id="IPR050678">
    <property type="entry name" value="DNA_Partitioning_ATPase"/>
</dbReference>
<proteinExistence type="predicted"/>
<dbReference type="PANTHER" id="PTHR13696">
    <property type="entry name" value="P-LOOP CONTAINING NUCLEOSIDE TRIPHOSPHATE HYDROLASE"/>
    <property type="match status" value="1"/>
</dbReference>
<dbReference type="PANTHER" id="PTHR13696:SF52">
    <property type="entry name" value="PARA FAMILY PROTEIN CT_582"/>
    <property type="match status" value="1"/>
</dbReference>
<dbReference type="SUPFAM" id="SSF52540">
    <property type="entry name" value="P-loop containing nucleoside triphosphate hydrolases"/>
    <property type="match status" value="1"/>
</dbReference>
<accession>A0A8J3KMH1</accession>
<dbReference type="AlphaFoldDB" id="A0A8J3KMH1"/>
<organism evidence="1 2">
    <name type="scientific">Catellatospora citrea</name>
    <dbReference type="NCBI Taxonomy" id="53366"/>
    <lineage>
        <taxon>Bacteria</taxon>
        <taxon>Bacillati</taxon>
        <taxon>Actinomycetota</taxon>
        <taxon>Actinomycetes</taxon>
        <taxon>Micromonosporales</taxon>
        <taxon>Micromonosporaceae</taxon>
        <taxon>Catellatospora</taxon>
    </lineage>
</organism>
<keyword evidence="2" id="KW-1185">Reference proteome</keyword>
<dbReference type="Gene3D" id="3.40.50.300">
    <property type="entry name" value="P-loop containing nucleotide triphosphate hydrolases"/>
    <property type="match status" value="1"/>
</dbReference>
<dbReference type="Proteomes" id="UP000659904">
    <property type="component" value="Unassembled WGS sequence"/>
</dbReference>
<gene>
    <name evidence="1" type="ORF">Cci01nite_36930</name>
</gene>
<evidence type="ECO:0008006" key="3">
    <source>
        <dbReference type="Google" id="ProtNLM"/>
    </source>
</evidence>
<sequence length="313" mass="34011">MDRMSTGQVVTLHSVMGGTGRTMALANVAWILASSGKRVLAADWNLVSPGLHRMFRPYLKAEAAEQLGVINMVRGFEDQATGSRRSAPVSDHVQVSRHVMAVDGDFPGRGGIDLLPAGRENTDYAAPLSTMNWDRFYHAGDGARFFDAVRTQLRRDYDVALIDGCSGQGDLADICTAHLPDTLVACFTLSRRGMESAATAAVRIQERYPRIRILPVPMRVDLAERDKADAGRAAARQLFAGLPTGMTEQERAAYWRAVEVPYQPLYAYEDRLAVFGEASQEKDPLREAFENLAAHLTGGGDARLPTGASSTAG</sequence>
<evidence type="ECO:0000313" key="1">
    <source>
        <dbReference type="EMBL" id="GIF98599.1"/>
    </source>
</evidence>
<evidence type="ECO:0000313" key="2">
    <source>
        <dbReference type="Proteomes" id="UP000659904"/>
    </source>
</evidence>
<name>A0A8J3KMH1_9ACTN</name>
<dbReference type="NCBIfam" id="NF047398">
    <property type="entry name" value="AAA_KGGVGR"/>
    <property type="match status" value="1"/>
</dbReference>
<reference evidence="1 2" key="1">
    <citation type="submission" date="2021-01" db="EMBL/GenBank/DDBJ databases">
        <title>Whole genome shotgun sequence of Catellatospora citrea NBRC 14495.</title>
        <authorList>
            <person name="Komaki H."/>
            <person name="Tamura T."/>
        </authorList>
    </citation>
    <scope>NUCLEOTIDE SEQUENCE [LARGE SCALE GENOMIC DNA]</scope>
    <source>
        <strain evidence="1 2">NBRC 14495</strain>
    </source>
</reference>
<protein>
    <recommendedName>
        <fullName evidence="3">Cellulose biosynthesis protein BcsQ</fullName>
    </recommendedName>
</protein>
<comment type="caution">
    <text evidence="1">The sequence shown here is derived from an EMBL/GenBank/DDBJ whole genome shotgun (WGS) entry which is preliminary data.</text>
</comment>